<dbReference type="InterPro" id="IPR007736">
    <property type="entry name" value="Caleosin-related"/>
</dbReference>
<keyword evidence="2" id="KW-1133">Transmembrane helix</keyword>
<proteinExistence type="inferred from homology"/>
<keyword evidence="2" id="KW-0812">Transmembrane</keyword>
<dbReference type="Proteomes" id="UP000724874">
    <property type="component" value="Unassembled WGS sequence"/>
</dbReference>
<gene>
    <name evidence="3" type="ORF">CPB84DRAFT_1813500</name>
</gene>
<comment type="similarity">
    <text evidence="1">Belongs to the caleosin family.</text>
</comment>
<dbReference type="GO" id="GO:0004497">
    <property type="term" value="F:monooxygenase activity"/>
    <property type="evidence" value="ECO:0007669"/>
    <property type="project" value="TreeGrafter"/>
</dbReference>
<feature type="transmembrane region" description="Helical" evidence="2">
    <location>
        <begin position="26"/>
        <end position="49"/>
    </location>
</feature>
<dbReference type="PANTHER" id="PTHR31495">
    <property type="entry name" value="PEROXYGENASE 3-RELATED"/>
    <property type="match status" value="1"/>
</dbReference>
<dbReference type="AlphaFoldDB" id="A0A9P5NUZ9"/>
<name>A0A9P5NUZ9_GYMJU</name>
<evidence type="ECO:0000313" key="4">
    <source>
        <dbReference type="Proteomes" id="UP000724874"/>
    </source>
</evidence>
<dbReference type="EMBL" id="JADNYJ010000014">
    <property type="protein sequence ID" value="KAF8907670.1"/>
    <property type="molecule type" value="Genomic_DNA"/>
</dbReference>
<sequence length="153" mass="17803">MAPLQQHVAFFDRDNDGIIWPQDTNIQFGVFLSLVAMCIIHGGFSYVTWGSIIPDPYFRLNIKYMHRASDFDNERFNKIFDMYSAAPHTHLTFSQGMRMLHGNMNPFDPATFEWLATYLMLWPSDSRGISKEDIVGVYDGSIFYKLSNRKPKY</sequence>
<dbReference type="GO" id="GO:0005509">
    <property type="term" value="F:calcium ion binding"/>
    <property type="evidence" value="ECO:0007669"/>
    <property type="project" value="TreeGrafter"/>
</dbReference>
<keyword evidence="4" id="KW-1185">Reference proteome</keyword>
<organism evidence="3 4">
    <name type="scientific">Gymnopilus junonius</name>
    <name type="common">Spectacular rustgill mushroom</name>
    <name type="synonym">Gymnopilus spectabilis subsp. junonius</name>
    <dbReference type="NCBI Taxonomy" id="109634"/>
    <lineage>
        <taxon>Eukaryota</taxon>
        <taxon>Fungi</taxon>
        <taxon>Dikarya</taxon>
        <taxon>Basidiomycota</taxon>
        <taxon>Agaricomycotina</taxon>
        <taxon>Agaricomycetes</taxon>
        <taxon>Agaricomycetidae</taxon>
        <taxon>Agaricales</taxon>
        <taxon>Agaricineae</taxon>
        <taxon>Hymenogastraceae</taxon>
        <taxon>Gymnopilus</taxon>
    </lineage>
</organism>
<dbReference type="PANTHER" id="PTHR31495:SF0">
    <property type="entry name" value="BINDING PROTEIN CALEOSIN, PUTATIVE (AFU_ORTHOLOGUE AFUA_5G13750)-RELATED"/>
    <property type="match status" value="1"/>
</dbReference>
<keyword evidence="2" id="KW-0472">Membrane</keyword>
<comment type="caution">
    <text evidence="3">The sequence shown here is derived from an EMBL/GenBank/DDBJ whole genome shotgun (WGS) entry which is preliminary data.</text>
</comment>
<evidence type="ECO:0000313" key="3">
    <source>
        <dbReference type="EMBL" id="KAF8907670.1"/>
    </source>
</evidence>
<dbReference type="OrthoDB" id="640742at2759"/>
<evidence type="ECO:0000256" key="1">
    <source>
        <dbReference type="ARBA" id="ARBA00006765"/>
    </source>
</evidence>
<reference evidence="3" key="1">
    <citation type="submission" date="2020-11" db="EMBL/GenBank/DDBJ databases">
        <authorList>
            <consortium name="DOE Joint Genome Institute"/>
            <person name="Ahrendt S."/>
            <person name="Riley R."/>
            <person name="Andreopoulos W."/>
            <person name="LaButti K."/>
            <person name="Pangilinan J."/>
            <person name="Ruiz-duenas F.J."/>
            <person name="Barrasa J.M."/>
            <person name="Sanchez-Garcia M."/>
            <person name="Camarero S."/>
            <person name="Miyauchi S."/>
            <person name="Serrano A."/>
            <person name="Linde D."/>
            <person name="Babiker R."/>
            <person name="Drula E."/>
            <person name="Ayuso-Fernandez I."/>
            <person name="Pacheco R."/>
            <person name="Padilla G."/>
            <person name="Ferreira P."/>
            <person name="Barriuso J."/>
            <person name="Kellner H."/>
            <person name="Castanera R."/>
            <person name="Alfaro M."/>
            <person name="Ramirez L."/>
            <person name="Pisabarro A.G."/>
            <person name="Kuo A."/>
            <person name="Tritt A."/>
            <person name="Lipzen A."/>
            <person name="He G."/>
            <person name="Yan M."/>
            <person name="Ng V."/>
            <person name="Cullen D."/>
            <person name="Martin F."/>
            <person name="Rosso M.-N."/>
            <person name="Henrissat B."/>
            <person name="Hibbett D."/>
            <person name="Martinez A.T."/>
            <person name="Grigoriev I.V."/>
        </authorList>
    </citation>
    <scope>NUCLEOTIDE SEQUENCE</scope>
    <source>
        <strain evidence="3">AH 44721</strain>
    </source>
</reference>
<evidence type="ECO:0000256" key="2">
    <source>
        <dbReference type="SAM" id="Phobius"/>
    </source>
</evidence>
<protein>
    <submittedName>
        <fullName evidence="3">Caleosin</fullName>
    </submittedName>
</protein>
<dbReference type="Pfam" id="PF05042">
    <property type="entry name" value="Caleosin"/>
    <property type="match status" value="1"/>
</dbReference>
<accession>A0A9P5NUZ9</accession>